<gene>
    <name evidence="1" type="ORF">QNI22_03120</name>
</gene>
<evidence type="ECO:0000313" key="2">
    <source>
        <dbReference type="Proteomes" id="UP001232063"/>
    </source>
</evidence>
<comment type="caution">
    <text evidence="1">The sequence shown here is derived from an EMBL/GenBank/DDBJ whole genome shotgun (WGS) entry which is preliminary data.</text>
</comment>
<accession>A0AAE3QX16</accession>
<keyword evidence="2" id="KW-1185">Reference proteome</keyword>
<reference evidence="1" key="1">
    <citation type="submission" date="2023-05" db="EMBL/GenBank/DDBJ databases">
        <authorList>
            <person name="Zhang X."/>
        </authorList>
    </citation>
    <scope>NUCLEOTIDE SEQUENCE</scope>
    <source>
        <strain evidence="1">BD1B2-1</strain>
    </source>
</reference>
<dbReference type="AlphaFoldDB" id="A0AAE3QX16"/>
<name>A0AAE3QX16_9BACT</name>
<dbReference type="Proteomes" id="UP001232063">
    <property type="component" value="Unassembled WGS sequence"/>
</dbReference>
<proteinExistence type="predicted"/>
<dbReference type="EMBL" id="JASJOU010000001">
    <property type="protein sequence ID" value="MDJ1499616.1"/>
    <property type="molecule type" value="Genomic_DNA"/>
</dbReference>
<protein>
    <submittedName>
        <fullName evidence="1">Uncharacterized protein</fullName>
    </submittedName>
</protein>
<dbReference type="RefSeq" id="WP_314509146.1">
    <property type="nucleotide sequence ID" value="NZ_JASJOU010000001.1"/>
</dbReference>
<sequence>MQQKEIKLYERSVPGSENWNWTEDKNDRNRANIMTVYNVVDPTLSVFYLTPQLQLELQ</sequence>
<evidence type="ECO:0000313" key="1">
    <source>
        <dbReference type="EMBL" id="MDJ1499616.1"/>
    </source>
</evidence>
<organism evidence="1 2">
    <name type="scientific">Xanthocytophaga agilis</name>
    <dbReference type="NCBI Taxonomy" id="3048010"/>
    <lineage>
        <taxon>Bacteria</taxon>
        <taxon>Pseudomonadati</taxon>
        <taxon>Bacteroidota</taxon>
        <taxon>Cytophagia</taxon>
        <taxon>Cytophagales</taxon>
        <taxon>Rhodocytophagaceae</taxon>
        <taxon>Xanthocytophaga</taxon>
    </lineage>
</organism>